<keyword evidence="1" id="KW-0963">Cytoplasm</keyword>
<evidence type="ECO:0000259" key="6">
    <source>
        <dbReference type="Pfam" id="PF26049"/>
    </source>
</evidence>
<evidence type="ECO:0000256" key="4">
    <source>
        <dbReference type="ARBA" id="ARBA00022679"/>
    </source>
</evidence>
<dbReference type="InterPro" id="IPR029063">
    <property type="entry name" value="SAM-dependent_MTases_sf"/>
</dbReference>
<feature type="domain" description="RlmG N-terminal" evidence="6">
    <location>
        <begin position="9"/>
        <end position="156"/>
    </location>
</feature>
<dbReference type="InterPro" id="IPR002052">
    <property type="entry name" value="DNA_methylase_N6_adenine_CS"/>
</dbReference>
<proteinExistence type="predicted"/>
<dbReference type="InterPro" id="IPR058679">
    <property type="entry name" value="RlmG_N"/>
</dbReference>
<dbReference type="GO" id="GO:0052914">
    <property type="term" value="F:16S rRNA (guanine(1207)-N(2))-methyltransferase activity"/>
    <property type="evidence" value="ECO:0007669"/>
    <property type="project" value="UniProtKB-EC"/>
</dbReference>
<name>A0ABS4Z7P7_9ACTN</name>
<keyword evidence="8" id="KW-1185">Reference proteome</keyword>
<reference evidence="7 8" key="1">
    <citation type="submission" date="2021-03" db="EMBL/GenBank/DDBJ databases">
        <title>Sequencing the genomes of 1000 actinobacteria strains.</title>
        <authorList>
            <person name="Klenk H.-P."/>
        </authorList>
    </citation>
    <scope>NUCLEOTIDE SEQUENCE [LARGE SCALE GENOMIC DNA]</scope>
    <source>
        <strain evidence="7 8">DSM 12936</strain>
    </source>
</reference>
<comment type="caution">
    <text evidence="7">The sequence shown here is derived from an EMBL/GenBank/DDBJ whole genome shotgun (WGS) entry which is preliminary data.</text>
</comment>
<gene>
    <name evidence="7" type="ORF">JOF54_001941</name>
</gene>
<dbReference type="EC" id="2.1.1.172" evidence="7"/>
<dbReference type="RefSeq" id="WP_210055168.1">
    <property type="nucleotide sequence ID" value="NZ_BAAAMH010000004.1"/>
</dbReference>
<keyword evidence="3 7" id="KW-0489">Methyltransferase</keyword>
<evidence type="ECO:0000259" key="5">
    <source>
        <dbReference type="Pfam" id="PF05175"/>
    </source>
</evidence>
<evidence type="ECO:0000256" key="3">
    <source>
        <dbReference type="ARBA" id="ARBA00022603"/>
    </source>
</evidence>
<evidence type="ECO:0000256" key="1">
    <source>
        <dbReference type="ARBA" id="ARBA00022490"/>
    </source>
</evidence>
<dbReference type="Pfam" id="PF05175">
    <property type="entry name" value="MTS"/>
    <property type="match status" value="1"/>
</dbReference>
<evidence type="ECO:0000313" key="7">
    <source>
        <dbReference type="EMBL" id="MBP2417019.1"/>
    </source>
</evidence>
<dbReference type="Pfam" id="PF26049">
    <property type="entry name" value="RLMG_N"/>
    <property type="match status" value="1"/>
</dbReference>
<evidence type="ECO:0000256" key="2">
    <source>
        <dbReference type="ARBA" id="ARBA00022552"/>
    </source>
</evidence>
<feature type="domain" description="Methyltransferase small" evidence="5">
    <location>
        <begin position="177"/>
        <end position="347"/>
    </location>
</feature>
<protein>
    <submittedName>
        <fullName evidence="7">16S rRNA (Guanine1207-N2)-methyltransferase</fullName>
        <ecNumber evidence="7">2.1.1.172</ecNumber>
    </submittedName>
</protein>
<dbReference type="InterPro" id="IPR046977">
    <property type="entry name" value="RsmC/RlmG"/>
</dbReference>
<organism evidence="7 8">
    <name type="scientific">Microlunatus capsulatus</name>
    <dbReference type="NCBI Taxonomy" id="99117"/>
    <lineage>
        <taxon>Bacteria</taxon>
        <taxon>Bacillati</taxon>
        <taxon>Actinomycetota</taxon>
        <taxon>Actinomycetes</taxon>
        <taxon>Propionibacteriales</taxon>
        <taxon>Propionibacteriaceae</taxon>
        <taxon>Microlunatus</taxon>
    </lineage>
</organism>
<evidence type="ECO:0000313" key="8">
    <source>
        <dbReference type="Proteomes" id="UP000758168"/>
    </source>
</evidence>
<dbReference type="SUPFAM" id="SSF53335">
    <property type="entry name" value="S-adenosyl-L-methionine-dependent methyltransferases"/>
    <property type="match status" value="1"/>
</dbReference>
<dbReference type="InterPro" id="IPR007848">
    <property type="entry name" value="Small_mtfrase_dom"/>
</dbReference>
<dbReference type="Proteomes" id="UP000758168">
    <property type="component" value="Unassembled WGS sequence"/>
</dbReference>
<sequence length="353" mass="36196">MEALGDPVDGILLREAGALAAAPGPVVVLEDASGALSTGVAALRPGVAVRVQVDAWTDQQAVAAAVAGVPEITLLEDLGHELLGGAVLVVLRLPKGLAALDEMAGAVARWADPSVVVLAGGRVKHMSRGMNDVLARHFGVVRASLGAQKSRVLVAREPRPADGGRYPVVGHDAELGLEVHAHGGAFAGPSVDLGTRFLAGFAGSLPADARRVVDLGCGTGVLAVTAARTLPEASVLALDVSRAAVLSATATAAANGVGDRVEVRRGHLLAGVPDADVDLVLCNPPFHRGNSRDSAVAFEMLADAARALRPGGELWTVYNSHLPYLRTLRRLVGSTAVVGQNTGFTVTRSVRSR</sequence>
<accession>A0ABS4Z7P7</accession>
<dbReference type="Gene3D" id="3.40.50.150">
    <property type="entry name" value="Vaccinia Virus protein VP39"/>
    <property type="match status" value="2"/>
</dbReference>
<keyword evidence="4 7" id="KW-0808">Transferase</keyword>
<dbReference type="PANTHER" id="PTHR47816:SF5">
    <property type="entry name" value="RIBOSOMAL RNA LARGE SUBUNIT METHYLTRANSFERASE G"/>
    <property type="match status" value="1"/>
</dbReference>
<dbReference type="PROSITE" id="PS00092">
    <property type="entry name" value="N6_MTASE"/>
    <property type="match status" value="1"/>
</dbReference>
<keyword evidence="2" id="KW-0698">rRNA processing</keyword>
<dbReference type="EMBL" id="JAGIOB010000001">
    <property type="protein sequence ID" value="MBP2417019.1"/>
    <property type="molecule type" value="Genomic_DNA"/>
</dbReference>
<dbReference type="PANTHER" id="PTHR47816">
    <property type="entry name" value="RIBOSOMAL RNA SMALL SUBUNIT METHYLTRANSFERASE C"/>
    <property type="match status" value="1"/>
</dbReference>
<dbReference type="CDD" id="cd02440">
    <property type="entry name" value="AdoMet_MTases"/>
    <property type="match status" value="1"/>
</dbReference>